<comment type="caution">
    <text evidence="3">The sequence shown here is derived from an EMBL/GenBank/DDBJ whole genome shotgun (WGS) entry which is preliminary data.</text>
</comment>
<reference evidence="3 4" key="1">
    <citation type="journal article" date="2020" name="Syst. Appl. Microbiol.">
        <title>Alienimonas chondri sp. nov., a novel planctomycete isolated from the biofilm of the red alga Chondrus crispus.</title>
        <authorList>
            <person name="Vitorino I."/>
            <person name="Albuquerque L."/>
            <person name="Wiegand S."/>
            <person name="Kallscheuer N."/>
            <person name="da Costa M.S."/>
            <person name="Lobo-da-Cunha A."/>
            <person name="Jogler C."/>
            <person name="Lage O.M."/>
        </authorList>
    </citation>
    <scope>NUCLEOTIDE SEQUENCE [LARGE SCALE GENOMIC DNA]</scope>
    <source>
        <strain evidence="3 4">LzC2</strain>
    </source>
</reference>
<dbReference type="RefSeq" id="WP_171182872.1">
    <property type="nucleotide sequence ID" value="NZ_WTPX01000004.1"/>
</dbReference>
<keyword evidence="2" id="KW-0812">Transmembrane</keyword>
<dbReference type="Proteomes" id="UP000609651">
    <property type="component" value="Unassembled WGS sequence"/>
</dbReference>
<organism evidence="3 4">
    <name type="scientific">Alienimonas chondri</name>
    <dbReference type="NCBI Taxonomy" id="2681879"/>
    <lineage>
        <taxon>Bacteria</taxon>
        <taxon>Pseudomonadati</taxon>
        <taxon>Planctomycetota</taxon>
        <taxon>Planctomycetia</taxon>
        <taxon>Planctomycetales</taxon>
        <taxon>Planctomycetaceae</taxon>
        <taxon>Alienimonas</taxon>
    </lineage>
</organism>
<feature type="transmembrane region" description="Helical" evidence="2">
    <location>
        <begin position="45"/>
        <end position="68"/>
    </location>
</feature>
<gene>
    <name evidence="3" type="ORF">LzC2_02460</name>
</gene>
<keyword evidence="2" id="KW-0472">Membrane</keyword>
<keyword evidence="2" id="KW-1133">Transmembrane helix</keyword>
<feature type="transmembrane region" description="Helical" evidence="2">
    <location>
        <begin position="111"/>
        <end position="138"/>
    </location>
</feature>
<evidence type="ECO:0000313" key="4">
    <source>
        <dbReference type="Proteomes" id="UP000609651"/>
    </source>
</evidence>
<proteinExistence type="predicted"/>
<feature type="transmembrane region" description="Helical" evidence="2">
    <location>
        <begin position="74"/>
        <end position="99"/>
    </location>
</feature>
<feature type="compositionally biased region" description="Basic and acidic residues" evidence="1">
    <location>
        <begin position="1"/>
        <end position="12"/>
    </location>
</feature>
<protein>
    <submittedName>
        <fullName evidence="3">Uncharacterized protein</fullName>
    </submittedName>
</protein>
<dbReference type="EMBL" id="WTPX01000004">
    <property type="protein sequence ID" value="NNJ24196.1"/>
    <property type="molecule type" value="Genomic_DNA"/>
</dbReference>
<evidence type="ECO:0000313" key="3">
    <source>
        <dbReference type="EMBL" id="NNJ24196.1"/>
    </source>
</evidence>
<keyword evidence="4" id="KW-1185">Reference proteome</keyword>
<accession>A0ABX1VAY5</accession>
<sequence length="139" mass="14140">MSGDPAEKRSDPPTDGAAADAELAESVPGERRRGSAGAVHLTPKIYFAGWLGVLSPVIAWAVVSASAFDASSDAVGPALAVSLLALLPAWPAGCLGAGLARMERDRRGENWPLWLTDAVGGFVGGNLLGGGFIAMIVLS</sequence>
<name>A0ABX1VAY5_9PLAN</name>
<feature type="region of interest" description="Disordered" evidence="1">
    <location>
        <begin position="1"/>
        <end position="36"/>
    </location>
</feature>
<evidence type="ECO:0000256" key="1">
    <source>
        <dbReference type="SAM" id="MobiDB-lite"/>
    </source>
</evidence>
<evidence type="ECO:0000256" key="2">
    <source>
        <dbReference type="SAM" id="Phobius"/>
    </source>
</evidence>